<reference evidence="3" key="1">
    <citation type="submission" date="2021-04" db="EMBL/GenBank/DDBJ databases">
        <title>Pseudonocardia sp. nov., isolated from sandy soil of mangrove forest.</title>
        <authorList>
            <person name="Zan Z."/>
            <person name="Huang R."/>
            <person name="Liu W."/>
        </authorList>
    </citation>
    <scope>NUCLEOTIDE SEQUENCE</scope>
    <source>
        <strain evidence="3">S2-4</strain>
    </source>
</reference>
<accession>A0ABT1A831</accession>
<gene>
    <name evidence="3" type="ORF">KDL28_29360</name>
</gene>
<dbReference type="Proteomes" id="UP001165283">
    <property type="component" value="Unassembled WGS sequence"/>
</dbReference>
<feature type="transmembrane region" description="Helical" evidence="2">
    <location>
        <begin position="49"/>
        <end position="69"/>
    </location>
</feature>
<evidence type="ECO:0000256" key="2">
    <source>
        <dbReference type="SAM" id="Phobius"/>
    </source>
</evidence>
<name>A0ABT1A831_9PSEU</name>
<keyword evidence="2" id="KW-1133">Transmembrane helix</keyword>
<comment type="caution">
    <text evidence="3">The sequence shown here is derived from an EMBL/GenBank/DDBJ whole genome shotgun (WGS) entry which is preliminary data.</text>
</comment>
<organism evidence="3 4">
    <name type="scientific">Pseudonocardia humida</name>
    <dbReference type="NCBI Taxonomy" id="2800819"/>
    <lineage>
        <taxon>Bacteria</taxon>
        <taxon>Bacillati</taxon>
        <taxon>Actinomycetota</taxon>
        <taxon>Actinomycetes</taxon>
        <taxon>Pseudonocardiales</taxon>
        <taxon>Pseudonocardiaceae</taxon>
        <taxon>Pseudonocardia</taxon>
    </lineage>
</organism>
<keyword evidence="2" id="KW-0472">Membrane</keyword>
<sequence>MPSDSDSTSLQPSRLALVAAAGAILAEVAVTFSEGLTRAFTVDQIPNHLLAIAIGALIGWLIELARQLVTAASRTLAGMQELKDELKLVASRSATSARFEQMLQSSPRHRNTLTTLISASVNEKLNMIPRVGPGEYLRHLEVAIGESDRYFGVQRQPIRWYRDSNGADYLTRLNERTMMYKVRLFIIEDGQKSDMEADLNDSDLMAFYRSGSSSVNSYWATTSEYSRLYPGLALPADFALYDSSLLIQYNEDAGLLQFDAVDNRWNERRLEDLFMSTPAPPNGRFRRIPSAPGTPEP</sequence>
<evidence type="ECO:0000313" key="3">
    <source>
        <dbReference type="EMBL" id="MCO1659187.1"/>
    </source>
</evidence>
<evidence type="ECO:0000256" key="1">
    <source>
        <dbReference type="SAM" id="MobiDB-lite"/>
    </source>
</evidence>
<dbReference type="RefSeq" id="WP_252443906.1">
    <property type="nucleotide sequence ID" value="NZ_JAGSOV010000063.1"/>
</dbReference>
<proteinExistence type="predicted"/>
<evidence type="ECO:0000313" key="4">
    <source>
        <dbReference type="Proteomes" id="UP001165283"/>
    </source>
</evidence>
<keyword evidence="4" id="KW-1185">Reference proteome</keyword>
<keyword evidence="2" id="KW-0812">Transmembrane</keyword>
<dbReference type="EMBL" id="JAGSOV010000063">
    <property type="protein sequence ID" value="MCO1659187.1"/>
    <property type="molecule type" value="Genomic_DNA"/>
</dbReference>
<protein>
    <submittedName>
        <fullName evidence="3">Uncharacterized protein</fullName>
    </submittedName>
</protein>
<feature type="region of interest" description="Disordered" evidence="1">
    <location>
        <begin position="276"/>
        <end position="297"/>
    </location>
</feature>